<reference evidence="1" key="2">
    <citation type="journal article" date="2015" name="Fish Shellfish Immunol.">
        <title>Early steps in the European eel (Anguilla anguilla)-Vibrio vulnificus interaction in the gills: Role of the RtxA13 toxin.</title>
        <authorList>
            <person name="Callol A."/>
            <person name="Pajuelo D."/>
            <person name="Ebbesson L."/>
            <person name="Teles M."/>
            <person name="MacKenzie S."/>
            <person name="Amaro C."/>
        </authorList>
    </citation>
    <scope>NUCLEOTIDE SEQUENCE</scope>
</reference>
<dbReference type="EMBL" id="GBXM01012235">
    <property type="protein sequence ID" value="JAH96342.1"/>
    <property type="molecule type" value="Transcribed_RNA"/>
</dbReference>
<proteinExistence type="predicted"/>
<accession>A0A0E9X0V0</accession>
<name>A0A0E9X0V0_ANGAN</name>
<sequence length="63" mass="7150">MPSCLESICTTRRENPSFVFLKNIFLCLTASTLTFSNRNAVEELQKRHCAFLPAQTSTVCYCN</sequence>
<dbReference type="AlphaFoldDB" id="A0A0E9X0V0"/>
<evidence type="ECO:0000313" key="1">
    <source>
        <dbReference type="EMBL" id="JAH96342.1"/>
    </source>
</evidence>
<reference evidence="1" key="1">
    <citation type="submission" date="2014-11" db="EMBL/GenBank/DDBJ databases">
        <authorList>
            <person name="Amaro Gonzalez C."/>
        </authorList>
    </citation>
    <scope>NUCLEOTIDE SEQUENCE</scope>
</reference>
<organism evidence="1">
    <name type="scientific">Anguilla anguilla</name>
    <name type="common">European freshwater eel</name>
    <name type="synonym">Muraena anguilla</name>
    <dbReference type="NCBI Taxonomy" id="7936"/>
    <lineage>
        <taxon>Eukaryota</taxon>
        <taxon>Metazoa</taxon>
        <taxon>Chordata</taxon>
        <taxon>Craniata</taxon>
        <taxon>Vertebrata</taxon>
        <taxon>Euteleostomi</taxon>
        <taxon>Actinopterygii</taxon>
        <taxon>Neopterygii</taxon>
        <taxon>Teleostei</taxon>
        <taxon>Anguilliformes</taxon>
        <taxon>Anguillidae</taxon>
        <taxon>Anguilla</taxon>
    </lineage>
</organism>
<protein>
    <submittedName>
        <fullName evidence="1">Uncharacterized protein</fullName>
    </submittedName>
</protein>